<name>A0A3Q4HKI9_NEOBR</name>
<evidence type="ECO:0000313" key="3">
    <source>
        <dbReference type="Proteomes" id="UP000261580"/>
    </source>
</evidence>
<dbReference type="AlphaFoldDB" id="A0A3Q4HKI9"/>
<reference evidence="2" key="2">
    <citation type="submission" date="2025-09" db="UniProtKB">
        <authorList>
            <consortium name="Ensembl"/>
        </authorList>
    </citation>
    <scope>IDENTIFICATION</scope>
</reference>
<dbReference type="InterPro" id="IPR005135">
    <property type="entry name" value="Endo/exonuclease/phosphatase"/>
</dbReference>
<keyword evidence="3" id="KW-1185">Reference proteome</keyword>
<protein>
    <recommendedName>
        <fullName evidence="1">Endonuclease/exonuclease/phosphatase domain-containing protein</fullName>
    </recommendedName>
</protein>
<evidence type="ECO:0000313" key="2">
    <source>
        <dbReference type="Ensembl" id="ENSNBRP00000021203.1"/>
    </source>
</evidence>
<evidence type="ECO:0000259" key="1">
    <source>
        <dbReference type="Pfam" id="PF03372"/>
    </source>
</evidence>
<organism evidence="2 3">
    <name type="scientific">Neolamprologus brichardi</name>
    <name type="common">Fairy cichlid</name>
    <name type="synonym">Lamprologus brichardi</name>
    <dbReference type="NCBI Taxonomy" id="32507"/>
    <lineage>
        <taxon>Eukaryota</taxon>
        <taxon>Metazoa</taxon>
        <taxon>Chordata</taxon>
        <taxon>Craniata</taxon>
        <taxon>Vertebrata</taxon>
        <taxon>Euteleostomi</taxon>
        <taxon>Actinopterygii</taxon>
        <taxon>Neopterygii</taxon>
        <taxon>Teleostei</taxon>
        <taxon>Neoteleostei</taxon>
        <taxon>Acanthomorphata</taxon>
        <taxon>Ovalentaria</taxon>
        <taxon>Cichlomorphae</taxon>
        <taxon>Cichliformes</taxon>
        <taxon>Cichlidae</taxon>
        <taxon>African cichlids</taxon>
        <taxon>Pseudocrenilabrinae</taxon>
        <taxon>Lamprologini</taxon>
        <taxon>Neolamprologus</taxon>
    </lineage>
</organism>
<feature type="domain" description="Endonuclease/exonuclease/phosphatase" evidence="1">
    <location>
        <begin position="52"/>
        <end position="158"/>
    </location>
</feature>
<dbReference type="SUPFAM" id="SSF56219">
    <property type="entry name" value="DNase I-like"/>
    <property type="match status" value="1"/>
</dbReference>
<reference evidence="2" key="1">
    <citation type="submission" date="2025-08" db="UniProtKB">
        <authorList>
            <consortium name="Ensembl"/>
        </authorList>
    </citation>
    <scope>IDENTIFICATION</scope>
</reference>
<dbReference type="OMA" id="CKVEPVA"/>
<dbReference type="GO" id="GO:0003824">
    <property type="term" value="F:catalytic activity"/>
    <property type="evidence" value="ECO:0007669"/>
    <property type="project" value="InterPro"/>
</dbReference>
<proteinExistence type="predicted"/>
<accession>A0A3Q4HKI9</accession>
<dbReference type="Ensembl" id="ENSNBRT00000021775.1">
    <property type="protein sequence ID" value="ENSNBRP00000021203.1"/>
    <property type="gene ID" value="ENSNBRG00000016267.1"/>
</dbReference>
<dbReference type="Gene3D" id="3.60.10.10">
    <property type="entry name" value="Endonuclease/exonuclease/phosphatase"/>
    <property type="match status" value="1"/>
</dbReference>
<dbReference type="InterPro" id="IPR036691">
    <property type="entry name" value="Endo/exonu/phosph_ase_sf"/>
</dbReference>
<sequence length="199" mass="21925">MSGVGFLFNNKTINIENVEVVVDGSTLLIDVEKNGSKFRIINVYGHTDTKERTALFQTLQPFLCNRRQIIMGGDFNCTPETNARQGASSRVKKDSSTCALEILINDGNLKDVFRSLNPTDPGHTWSNKKTASRIDFLFASKGLTPLSCKVEPVAFSDHHNVTCRFDSNLHVDSNPLSTVSGAMEIKPEFIKGREGGGKM</sequence>
<dbReference type="Pfam" id="PF03372">
    <property type="entry name" value="Exo_endo_phos"/>
    <property type="match status" value="1"/>
</dbReference>
<dbReference type="GeneTree" id="ENSGT00980000198791"/>
<dbReference type="Proteomes" id="UP000261580">
    <property type="component" value="Unassembled WGS sequence"/>
</dbReference>